<dbReference type="RefSeq" id="WP_379901196.1">
    <property type="nucleotide sequence ID" value="NZ_JBHULM010000007.1"/>
</dbReference>
<evidence type="ECO:0000313" key="1">
    <source>
        <dbReference type="EMBL" id="MFD2541463.1"/>
    </source>
</evidence>
<dbReference type="Proteomes" id="UP001597467">
    <property type="component" value="Unassembled WGS sequence"/>
</dbReference>
<protein>
    <recommendedName>
        <fullName evidence="3">Outer membrane lipoprotein-sorting protein</fullName>
    </recommendedName>
</protein>
<comment type="caution">
    <text evidence="1">The sequence shown here is derived from an EMBL/GenBank/DDBJ whole genome shotgun (WGS) entry which is preliminary data.</text>
</comment>
<accession>A0ABW5JY00</accession>
<evidence type="ECO:0000313" key="2">
    <source>
        <dbReference type="Proteomes" id="UP001597467"/>
    </source>
</evidence>
<dbReference type="EMBL" id="JBHULM010000007">
    <property type="protein sequence ID" value="MFD2541463.1"/>
    <property type="molecule type" value="Genomic_DNA"/>
</dbReference>
<evidence type="ECO:0008006" key="3">
    <source>
        <dbReference type="Google" id="ProtNLM"/>
    </source>
</evidence>
<name>A0ABW5JY00_9FLAO</name>
<organism evidence="1 2">
    <name type="scientific">Lacinutrix gracilariae</name>
    <dbReference type="NCBI Taxonomy" id="1747198"/>
    <lineage>
        <taxon>Bacteria</taxon>
        <taxon>Pseudomonadati</taxon>
        <taxon>Bacteroidota</taxon>
        <taxon>Flavobacteriia</taxon>
        <taxon>Flavobacteriales</taxon>
        <taxon>Flavobacteriaceae</taxon>
        <taxon>Lacinutrix</taxon>
    </lineage>
</organism>
<gene>
    <name evidence="1" type="ORF">ACFSSB_03965</name>
</gene>
<proteinExistence type="predicted"/>
<reference evidence="2" key="1">
    <citation type="journal article" date="2019" name="Int. J. Syst. Evol. Microbiol.">
        <title>The Global Catalogue of Microorganisms (GCM) 10K type strain sequencing project: providing services to taxonomists for standard genome sequencing and annotation.</title>
        <authorList>
            <consortium name="The Broad Institute Genomics Platform"/>
            <consortium name="The Broad Institute Genome Sequencing Center for Infectious Disease"/>
            <person name="Wu L."/>
            <person name="Ma J."/>
        </authorList>
    </citation>
    <scope>NUCLEOTIDE SEQUENCE [LARGE SCALE GENOMIC DNA]</scope>
    <source>
        <strain evidence="2">KCTC 42808</strain>
    </source>
</reference>
<sequence>MKQFKITVLVILFGTITIQAQKDNKNNVDQLIQQSFEAMGGIDNWNNTHFIQWNFGKRTLYWNKWTGDVRIENPDEKLTLIVNINSGKGKASQDGTLVTDSEELNKLLEKGKKWWINDSYWLIMPWKLKDDGVQIKYLQTELLPNGNLADVLEMTFKNVGVTPNNKYHIYIDQKDHLVKQWAFFGNYKDEEPRFTRAWDNYQKVGNVLLSFNRSGDKRGNPTNVIVKGEIASDTFIKL</sequence>
<keyword evidence="2" id="KW-1185">Reference proteome</keyword>